<proteinExistence type="predicted"/>
<evidence type="ECO:0000313" key="2">
    <source>
        <dbReference type="Proteomes" id="UP000215559"/>
    </source>
</evidence>
<comment type="caution">
    <text evidence="1">The sequence shown here is derived from an EMBL/GenBank/DDBJ whole genome shotgun (WGS) entry which is preliminary data.</text>
</comment>
<dbReference type="Proteomes" id="UP000215559">
    <property type="component" value="Unassembled WGS sequence"/>
</dbReference>
<protein>
    <recommendedName>
        <fullName evidence="3">PDZ domain-containing protein</fullName>
    </recommendedName>
</protein>
<evidence type="ECO:0000313" key="1">
    <source>
        <dbReference type="EMBL" id="OYD15785.1"/>
    </source>
</evidence>
<dbReference type="Gene3D" id="2.30.42.10">
    <property type="match status" value="1"/>
</dbReference>
<gene>
    <name evidence="1" type="ORF">CH330_04755</name>
</gene>
<dbReference type="AlphaFoldDB" id="A0A235BW50"/>
<sequence length="371" mass="42889">GHDFALSRKRDGIMYEQELTCCGDLKWVDGRFEATEVKWYSHPARNLEVLSDKHVKLYYEKELLTPTEAEKLLRLTRVEYNGFTEQYGICMPETVFIYVYQAETPHQGFSTYSNPINTIWMRVSNRQQLLHPEKGNPICTFAHEFARISLQPFADAYPPAKGADDWSHYAPFVGIIPYVDSILGDSAWFTPCDYQSYGIPLFEKLYKGGEDTYAWLLYEIDQKFGKRLIGDAIRKVAECKHWRHPDMEAFMTALGQMTKDEDVIERIVAAYPTPFEHSFYRFRKWERIGIKPVLDRMFFDNTFVIDSVVAGSLADSLGFEQGDAITKIDGFLTDTQKAACKRNLLLKNKGDRLVFTIQKAGKEKQLELTIR</sequence>
<feature type="non-terminal residue" evidence="1">
    <location>
        <position position="1"/>
    </location>
</feature>
<dbReference type="InterPro" id="IPR036034">
    <property type="entry name" value="PDZ_sf"/>
</dbReference>
<dbReference type="SUPFAM" id="SSF50156">
    <property type="entry name" value="PDZ domain-like"/>
    <property type="match status" value="1"/>
</dbReference>
<evidence type="ECO:0008006" key="3">
    <source>
        <dbReference type="Google" id="ProtNLM"/>
    </source>
</evidence>
<name>A0A235BW50_UNCW3</name>
<accession>A0A235BW50</accession>
<dbReference type="EMBL" id="NOZP01000084">
    <property type="protein sequence ID" value="OYD15785.1"/>
    <property type="molecule type" value="Genomic_DNA"/>
</dbReference>
<reference evidence="1 2" key="1">
    <citation type="submission" date="2017-07" db="EMBL/GenBank/DDBJ databases">
        <title>Recovery of genomes from metagenomes via a dereplication, aggregation, and scoring strategy.</title>
        <authorList>
            <person name="Sieber C.M."/>
            <person name="Probst A.J."/>
            <person name="Sharrar A."/>
            <person name="Thomas B.C."/>
            <person name="Hess M."/>
            <person name="Tringe S.G."/>
            <person name="Banfield J.F."/>
        </authorList>
    </citation>
    <scope>NUCLEOTIDE SEQUENCE [LARGE SCALE GENOMIC DNA]</scope>
    <source>
        <strain evidence="1">JGI_Cruoil_03_51_56</strain>
    </source>
</reference>
<organism evidence="1 2">
    <name type="scientific">candidate division WOR-3 bacterium JGI_Cruoil_03_51_56</name>
    <dbReference type="NCBI Taxonomy" id="1973747"/>
    <lineage>
        <taxon>Bacteria</taxon>
        <taxon>Bacteria division WOR-3</taxon>
    </lineage>
</organism>